<name>A0ACC5T2B2_ENSAD</name>
<evidence type="ECO:0000313" key="1">
    <source>
        <dbReference type="EMBL" id="MBP1875223.1"/>
    </source>
</evidence>
<comment type="caution">
    <text evidence="1">The sequence shown here is derived from an EMBL/GenBank/DDBJ whole genome shotgun (WGS) entry which is preliminary data.</text>
</comment>
<evidence type="ECO:0000313" key="2">
    <source>
        <dbReference type="Proteomes" id="UP000823773"/>
    </source>
</evidence>
<accession>A0ACC5T2B2</accession>
<proteinExistence type="predicted"/>
<gene>
    <name evidence="1" type="ORF">J2Z19_004959</name>
</gene>
<sequence>MQMTRKVIWLIVLAAFGSPAASQTHDTADIELRVGSYLAGTQPVSCDDGKRHLEDLGLRQVETVSCQNQVYTYRFVRAGARYEIQINGSDGRVIRRTSF</sequence>
<reference evidence="1" key="1">
    <citation type="submission" date="2021-03" db="EMBL/GenBank/DDBJ databases">
        <title>Genomic Encyclopedia of Type Strains, Phase IV (KMG-IV): sequencing the most valuable type-strain genomes for metagenomic binning, comparative biology and taxonomic classification.</title>
        <authorList>
            <person name="Goeker M."/>
        </authorList>
    </citation>
    <scope>NUCLEOTIDE SEQUENCE</scope>
    <source>
        <strain evidence="1">DSM 18131</strain>
    </source>
</reference>
<dbReference type="EMBL" id="JAGGJR010000010">
    <property type="protein sequence ID" value="MBP1875223.1"/>
    <property type="molecule type" value="Genomic_DNA"/>
</dbReference>
<protein>
    <submittedName>
        <fullName evidence="1">Uncharacterized protein</fullName>
    </submittedName>
</protein>
<keyword evidence="2" id="KW-1185">Reference proteome</keyword>
<organism evidence="1 2">
    <name type="scientific">Ensifer adhaerens</name>
    <name type="common">Sinorhizobium morelense</name>
    <dbReference type="NCBI Taxonomy" id="106592"/>
    <lineage>
        <taxon>Bacteria</taxon>
        <taxon>Pseudomonadati</taxon>
        <taxon>Pseudomonadota</taxon>
        <taxon>Alphaproteobacteria</taxon>
        <taxon>Hyphomicrobiales</taxon>
        <taxon>Rhizobiaceae</taxon>
        <taxon>Sinorhizobium/Ensifer group</taxon>
        <taxon>Ensifer</taxon>
    </lineage>
</organism>
<dbReference type="Proteomes" id="UP000823773">
    <property type="component" value="Unassembled WGS sequence"/>
</dbReference>